<organism evidence="1 2">
    <name type="scientific">Porites lobata</name>
    <dbReference type="NCBI Taxonomy" id="104759"/>
    <lineage>
        <taxon>Eukaryota</taxon>
        <taxon>Metazoa</taxon>
        <taxon>Cnidaria</taxon>
        <taxon>Anthozoa</taxon>
        <taxon>Hexacorallia</taxon>
        <taxon>Scleractinia</taxon>
        <taxon>Fungiina</taxon>
        <taxon>Poritidae</taxon>
        <taxon>Porites</taxon>
    </lineage>
</organism>
<dbReference type="InterPro" id="IPR027413">
    <property type="entry name" value="GROEL-like_equatorial_sf"/>
</dbReference>
<evidence type="ECO:0008006" key="3">
    <source>
        <dbReference type="Google" id="ProtNLM"/>
    </source>
</evidence>
<gene>
    <name evidence="1" type="ORF">PLOB_00010765</name>
</gene>
<dbReference type="InterPro" id="IPR027410">
    <property type="entry name" value="TCP-1-like_intermed_sf"/>
</dbReference>
<evidence type="ECO:0000313" key="2">
    <source>
        <dbReference type="Proteomes" id="UP001159405"/>
    </source>
</evidence>
<protein>
    <recommendedName>
        <fullName evidence="3">McKusick-Kaufman/Bardet-Biedl syndromes chaperonin</fullName>
    </recommendedName>
</protein>
<dbReference type="PANTHER" id="PTHR46787">
    <property type="entry name" value="SYNDROMES PUTATIVE CHAPERONIN-RELATED"/>
    <property type="match status" value="1"/>
</dbReference>
<dbReference type="InterPro" id="IPR028790">
    <property type="entry name" value="MKKS"/>
</dbReference>
<name>A0ABN8QU73_9CNID</name>
<dbReference type="PANTHER" id="PTHR46787:SF1">
    <property type="entry name" value="MOLECULAR CHAPERONE MKKS"/>
    <property type="match status" value="1"/>
</dbReference>
<dbReference type="Gene3D" id="3.30.260.10">
    <property type="entry name" value="TCP-1-like chaperonin intermediate domain"/>
    <property type="match status" value="1"/>
</dbReference>
<dbReference type="Gene3D" id="1.10.560.10">
    <property type="entry name" value="GroEL-like equatorial domain"/>
    <property type="match status" value="1"/>
</dbReference>
<dbReference type="SUPFAM" id="SSF48592">
    <property type="entry name" value="GroEL equatorial domain-like"/>
    <property type="match status" value="1"/>
</dbReference>
<dbReference type="Proteomes" id="UP001159405">
    <property type="component" value="Unassembled WGS sequence"/>
</dbReference>
<evidence type="ECO:0000313" key="1">
    <source>
        <dbReference type="EMBL" id="CAH3170522.1"/>
    </source>
</evidence>
<accession>A0ABN8QU73</accession>
<proteinExistence type="predicted"/>
<dbReference type="InterPro" id="IPR027409">
    <property type="entry name" value="GroEL-like_apical_dom_sf"/>
</dbReference>
<dbReference type="EMBL" id="CALNXK010000156">
    <property type="protein sequence ID" value="CAH3170522.1"/>
    <property type="molecule type" value="Genomic_DNA"/>
</dbReference>
<dbReference type="Gene3D" id="3.50.7.10">
    <property type="entry name" value="GroEL"/>
    <property type="match status" value="1"/>
</dbReference>
<sequence>MAGKSRSSRLLREDQCTSKITVQPLDDSNVKHLLLSLKDVVSSALGPTGRLKFFQTSSGGYVTVTSTSSRIFHSLSGLSHPILRLILSAVRGHLDAYSDGGLQTALLLLSLLQFSLDLPVPRALVTQINQHLLEAIINHLQSCCWKMKINIGDMKSMLSIVNSIVGTKPACHLSETEKHHVSVLIIQAFLQSLPSSTNKAPSAGLKQAVPVQIVTFEGESVKDSKVLPGLLIHTPEIPTFQQCGRTLVSHGAKVALYNISMAGDTDEWFSSNIKTETVSGSYDFSAANTVLLQLLKVADYLLDSGVNVIACQKCVHPALKRYLRDKGAFVLERLSILHISAVQRLTGASILSTFDTDTPESSFGQLGKIEHVVLNDKSYLHLLPQSSQESPSVSTLLLCSSDETSLDELKIVCEASMVALHETLACPYVLPGAGCLDTYLASFLRQYGYHSGSKIAAELGCTKGRVVTVINNVASSLESLARSLEHDGGGHLTDSANQHHWSVPPGALELKPSMPCCTCGLVSHDETVLWSIMGDIKDCVLQDSWDGEIKHCYTADAVEKTFDNSVLDMFSMKINCYRTAFETANAILRVHRVICSSIAD</sequence>
<comment type="caution">
    <text evidence="1">The sequence shown here is derived from an EMBL/GenBank/DDBJ whole genome shotgun (WGS) entry which is preliminary data.</text>
</comment>
<dbReference type="InterPro" id="IPR002423">
    <property type="entry name" value="Cpn60/GroEL/TCP-1"/>
</dbReference>
<dbReference type="SUPFAM" id="SSF52029">
    <property type="entry name" value="GroEL apical domain-like"/>
    <property type="match status" value="1"/>
</dbReference>
<reference evidence="1 2" key="1">
    <citation type="submission" date="2022-05" db="EMBL/GenBank/DDBJ databases">
        <authorList>
            <consortium name="Genoscope - CEA"/>
            <person name="William W."/>
        </authorList>
    </citation>
    <scope>NUCLEOTIDE SEQUENCE [LARGE SCALE GENOMIC DNA]</scope>
</reference>
<keyword evidence="2" id="KW-1185">Reference proteome</keyword>
<dbReference type="Pfam" id="PF00118">
    <property type="entry name" value="Cpn60_TCP1"/>
    <property type="match status" value="1"/>
</dbReference>